<feature type="region of interest" description="Disordered" evidence="1">
    <location>
        <begin position="101"/>
        <end position="128"/>
    </location>
</feature>
<reference evidence="3 4" key="1">
    <citation type="submission" date="2020-04" db="EMBL/GenBank/DDBJ databases">
        <title>Draft genome of Pyxidicoccus fallax type strain.</title>
        <authorList>
            <person name="Whitworth D.E."/>
        </authorList>
    </citation>
    <scope>NUCLEOTIDE SEQUENCE [LARGE SCALE GENOMIC DNA]</scope>
    <source>
        <strain evidence="3 4">DSM 14698</strain>
    </source>
</reference>
<accession>A0A848LYD6</accession>
<evidence type="ECO:0000256" key="2">
    <source>
        <dbReference type="SAM" id="SignalP"/>
    </source>
</evidence>
<evidence type="ECO:0000313" key="4">
    <source>
        <dbReference type="Proteomes" id="UP000518300"/>
    </source>
</evidence>
<dbReference type="EMBL" id="JABBJJ010000529">
    <property type="protein sequence ID" value="NMO23095.1"/>
    <property type="molecule type" value="Genomic_DNA"/>
</dbReference>
<evidence type="ECO:0008006" key="5">
    <source>
        <dbReference type="Google" id="ProtNLM"/>
    </source>
</evidence>
<comment type="caution">
    <text evidence="3">The sequence shown here is derived from an EMBL/GenBank/DDBJ whole genome shotgun (WGS) entry which is preliminary data.</text>
</comment>
<dbReference type="PROSITE" id="PS51257">
    <property type="entry name" value="PROKAR_LIPOPROTEIN"/>
    <property type="match status" value="1"/>
</dbReference>
<name>A0A848LYD6_9BACT</name>
<dbReference type="Proteomes" id="UP000518300">
    <property type="component" value="Unassembled WGS sequence"/>
</dbReference>
<proteinExistence type="predicted"/>
<feature type="chain" id="PRO_5032637782" description="Lipoprotein" evidence="2">
    <location>
        <begin position="26"/>
        <end position="128"/>
    </location>
</feature>
<evidence type="ECO:0000256" key="1">
    <source>
        <dbReference type="SAM" id="MobiDB-lite"/>
    </source>
</evidence>
<gene>
    <name evidence="3" type="ORF">HG543_50780</name>
</gene>
<protein>
    <recommendedName>
        <fullName evidence="5">Lipoprotein</fullName>
    </recommendedName>
</protein>
<evidence type="ECO:0000313" key="3">
    <source>
        <dbReference type="EMBL" id="NMO23095.1"/>
    </source>
</evidence>
<sequence>MRAAGQRRWLTVVVLLAGVAVGCQSDGSGAVANALLNTGIAMSSAAVQRASGGCYAVCPVGTACDTHTGYCEPLPCRGQCRSDERCVQLGTGERCESLALPEGGLDVHPAPSPAKPSDAPRKESVPSP</sequence>
<keyword evidence="2" id="KW-0732">Signal</keyword>
<feature type="signal peptide" evidence="2">
    <location>
        <begin position="1"/>
        <end position="25"/>
    </location>
</feature>
<dbReference type="AlphaFoldDB" id="A0A848LYD6"/>
<feature type="compositionally biased region" description="Basic and acidic residues" evidence="1">
    <location>
        <begin position="118"/>
        <end position="128"/>
    </location>
</feature>
<organism evidence="3 4">
    <name type="scientific">Pyxidicoccus fallax</name>
    <dbReference type="NCBI Taxonomy" id="394095"/>
    <lineage>
        <taxon>Bacteria</taxon>
        <taxon>Pseudomonadati</taxon>
        <taxon>Myxococcota</taxon>
        <taxon>Myxococcia</taxon>
        <taxon>Myxococcales</taxon>
        <taxon>Cystobacterineae</taxon>
        <taxon>Myxococcaceae</taxon>
        <taxon>Pyxidicoccus</taxon>
    </lineage>
</organism>
<keyword evidence="4" id="KW-1185">Reference proteome</keyword>
<dbReference type="RefSeq" id="WP_169352204.1">
    <property type="nucleotide sequence ID" value="NZ_JABBJJ010000529.1"/>
</dbReference>